<protein>
    <recommendedName>
        <fullName evidence="4">Glycosyl hydrolase family 32 N-terminal domain-containing protein</fullName>
    </recommendedName>
</protein>
<comment type="caution">
    <text evidence="2">The sequence shown here is derived from an EMBL/GenBank/DDBJ whole genome shotgun (WGS) entry which is preliminary data.</text>
</comment>
<keyword evidence="3" id="KW-1185">Reference proteome</keyword>
<name>A0AAV9IVQ8_CYACA</name>
<evidence type="ECO:0000256" key="1">
    <source>
        <dbReference type="SAM" id="MobiDB-lite"/>
    </source>
</evidence>
<gene>
    <name evidence="2" type="ORF">CDCA_CDCA08G2393</name>
</gene>
<dbReference type="InterPro" id="IPR023296">
    <property type="entry name" value="Glyco_hydro_beta-prop_sf"/>
</dbReference>
<evidence type="ECO:0000313" key="3">
    <source>
        <dbReference type="Proteomes" id="UP001301350"/>
    </source>
</evidence>
<dbReference type="Gene3D" id="2.115.10.20">
    <property type="entry name" value="Glycosyl hydrolase domain, family 43"/>
    <property type="match status" value="2"/>
</dbReference>
<feature type="compositionally biased region" description="Basic residues" evidence="1">
    <location>
        <begin position="42"/>
        <end position="51"/>
    </location>
</feature>
<evidence type="ECO:0000313" key="2">
    <source>
        <dbReference type="EMBL" id="KAK4536368.1"/>
    </source>
</evidence>
<dbReference type="SUPFAM" id="SSF75005">
    <property type="entry name" value="Arabinanase/levansucrase/invertase"/>
    <property type="match status" value="2"/>
</dbReference>
<dbReference type="PANTHER" id="PTHR35279">
    <property type="match status" value="1"/>
</dbReference>
<reference evidence="2 3" key="1">
    <citation type="submission" date="2022-07" db="EMBL/GenBank/DDBJ databases">
        <title>Genome-wide signatures of adaptation to extreme environments.</title>
        <authorList>
            <person name="Cho C.H."/>
            <person name="Yoon H.S."/>
        </authorList>
    </citation>
    <scope>NUCLEOTIDE SEQUENCE [LARGE SCALE GENOMIC DNA]</scope>
    <source>
        <strain evidence="2 3">DBV 063 E5</strain>
    </source>
</reference>
<feature type="compositionally biased region" description="Low complexity" evidence="1">
    <location>
        <begin position="69"/>
        <end position="78"/>
    </location>
</feature>
<sequence length="500" mass="54816">MGERQPWKLLEFIPSTGWRLAIGRDTVGGQCCLYRLSITRQRPRQRGRSASRRATSPFPEFRAMATGEPSSSTTAPTPRTLDTPLHGAGMVLPPLNEAEREPIPVHDPHWASQPDADKPRVLPFDSLRFGGPVVRRVHTDEVRGERAWRMYYYGRSVDFHDQRVCPLPTGSVGVAESDDGLVWRRVRGMERGGAVLAPNLENWWCFDSQHVGVGDVQWLSSTKVRGACGAYFMYYFGGDAEAVSLPAMGGSGDARTVRGLRMRVGVAVSKDGLHWSRLEGACPNGAVLDVGGAGAFDALYCGWPAVVQRPSDGMYLLYYHALDLRTSRFAVGVALSADGLRWHRRSPPEPVLSGSAAGSGAFDERGVGTRSVIVLDEAQREHVAQWLDGMAPQLVMFAEGVDSRGRHSIGLYASEDGFVWRSMRSDGQPVLAPAADPHHWDAGSVGTPCAVIMDDLTVRLYYVGFEKTPADPTLTSRSCIGLAVSDGTDWRRPFRRHQLS</sequence>
<evidence type="ECO:0008006" key="4">
    <source>
        <dbReference type="Google" id="ProtNLM"/>
    </source>
</evidence>
<dbReference type="EMBL" id="JANCYW010000008">
    <property type="protein sequence ID" value="KAK4536368.1"/>
    <property type="molecule type" value="Genomic_DNA"/>
</dbReference>
<organism evidence="2 3">
    <name type="scientific">Cyanidium caldarium</name>
    <name type="common">Red alga</name>
    <dbReference type="NCBI Taxonomy" id="2771"/>
    <lineage>
        <taxon>Eukaryota</taxon>
        <taxon>Rhodophyta</taxon>
        <taxon>Bangiophyceae</taxon>
        <taxon>Cyanidiales</taxon>
        <taxon>Cyanidiaceae</taxon>
        <taxon>Cyanidium</taxon>
    </lineage>
</organism>
<dbReference type="PANTHER" id="PTHR35279:SF4">
    <property type="entry name" value="GLYCOSYL HYDROLASE FAMILY 32 N-TERMINAL DOMAIN-CONTAINING PROTEIN"/>
    <property type="match status" value="1"/>
</dbReference>
<dbReference type="Proteomes" id="UP001301350">
    <property type="component" value="Unassembled WGS sequence"/>
</dbReference>
<dbReference type="AlphaFoldDB" id="A0AAV9IVQ8"/>
<proteinExistence type="predicted"/>
<accession>A0AAV9IVQ8</accession>
<feature type="region of interest" description="Disordered" evidence="1">
    <location>
        <begin position="42"/>
        <end position="80"/>
    </location>
</feature>